<name>A0A6I3MBF7_9MICO</name>
<dbReference type="GO" id="GO:0016491">
    <property type="term" value="F:oxidoreductase activity"/>
    <property type="evidence" value="ECO:0007669"/>
    <property type="project" value="InterPro"/>
</dbReference>
<dbReference type="Proteomes" id="UP000433071">
    <property type="component" value="Unassembled WGS sequence"/>
</dbReference>
<organism evidence="2 3">
    <name type="scientific">Agromyces bracchium</name>
    <dbReference type="NCBI Taxonomy" id="88376"/>
    <lineage>
        <taxon>Bacteria</taxon>
        <taxon>Bacillati</taxon>
        <taxon>Actinomycetota</taxon>
        <taxon>Actinomycetes</taxon>
        <taxon>Micrococcales</taxon>
        <taxon>Microbacteriaceae</taxon>
        <taxon>Agromyces</taxon>
    </lineage>
</organism>
<sequence>MTNPLSDAPAGVYAARLDDSRTRAVETGRVSDDHDLGPEQAVLRRHAADATLMAGGATAILLQLADPRVAAGVARHSRFRDRPLDRLVGTHAYLTALVFGDERDIRHVSRIVDARHARVRGDGEHPHRPAYDARDADAQRWVAATLLAVALDLEERLSGSRLDTATADALVRGYAPIAARLQGGPAGWPETRAEFEAWWDARLADLRVGDDARSVARDLLAGTGLPPALVPLMVPVRLVTAGLLPPTLRAAYGMNWTPRIQRTADGWLTAIAVLRRVVPAEIRAIPTRASLRRLRRRSRYAEGDLRGRG</sequence>
<evidence type="ECO:0000313" key="2">
    <source>
        <dbReference type="EMBL" id="MTH69317.1"/>
    </source>
</evidence>
<reference evidence="2 3" key="1">
    <citation type="submission" date="2019-11" db="EMBL/GenBank/DDBJ databases">
        <title>Agromyces kandeliae sp. nov., isolated from mangrove soil.</title>
        <authorList>
            <person name="Wang R."/>
        </authorList>
    </citation>
    <scope>NUCLEOTIDE SEQUENCE [LARGE SCALE GENOMIC DNA]</scope>
    <source>
        <strain evidence="2 3">JCM 11433</strain>
    </source>
</reference>
<dbReference type="AlphaFoldDB" id="A0A6I3MBF7"/>
<dbReference type="Pfam" id="PF09995">
    <property type="entry name" value="MPAB_Lcp_cat"/>
    <property type="match status" value="1"/>
</dbReference>
<dbReference type="PANTHER" id="PTHR36151:SF3">
    <property type="entry name" value="ER-BOUND OXYGENASE MPAB_MPAB'_RUBBER OXYGENASE CATALYTIC DOMAIN-CONTAINING PROTEIN"/>
    <property type="match status" value="1"/>
</dbReference>
<dbReference type="EMBL" id="WMLB01000026">
    <property type="protein sequence ID" value="MTH69317.1"/>
    <property type="molecule type" value="Genomic_DNA"/>
</dbReference>
<feature type="domain" description="ER-bound oxygenase mpaB/mpaB'/Rubber oxygenase catalytic" evidence="1">
    <location>
        <begin position="44"/>
        <end position="271"/>
    </location>
</feature>
<protein>
    <submittedName>
        <fullName evidence="2">DUF2236 domain-containing protein</fullName>
    </submittedName>
</protein>
<evidence type="ECO:0000259" key="1">
    <source>
        <dbReference type="Pfam" id="PF09995"/>
    </source>
</evidence>
<keyword evidence="3" id="KW-1185">Reference proteome</keyword>
<dbReference type="InterPro" id="IPR018713">
    <property type="entry name" value="MPAB/Lcp_cat_dom"/>
</dbReference>
<accession>A0A6I3MBF7</accession>
<dbReference type="OrthoDB" id="3422701at2"/>
<evidence type="ECO:0000313" key="3">
    <source>
        <dbReference type="Proteomes" id="UP000433071"/>
    </source>
</evidence>
<dbReference type="PANTHER" id="PTHR36151">
    <property type="entry name" value="BLR2777 PROTEIN"/>
    <property type="match status" value="1"/>
</dbReference>
<comment type="caution">
    <text evidence="2">The sequence shown here is derived from an EMBL/GenBank/DDBJ whole genome shotgun (WGS) entry which is preliminary data.</text>
</comment>
<proteinExistence type="predicted"/>
<gene>
    <name evidence="2" type="ORF">GJ743_13155</name>
</gene>